<evidence type="ECO:0000313" key="3">
    <source>
        <dbReference type="EMBL" id="MEJ1248445.1"/>
    </source>
</evidence>
<dbReference type="PIRSF" id="PIRSF003230">
    <property type="entry name" value="YbgC"/>
    <property type="match status" value="1"/>
</dbReference>
<protein>
    <submittedName>
        <fullName evidence="3">Tol-pal system-associated acyl-CoA thioesterase</fullName>
    </submittedName>
</protein>
<comment type="caution">
    <text evidence="3">The sequence shown here is derived from an EMBL/GenBank/DDBJ whole genome shotgun (WGS) entry which is preliminary data.</text>
</comment>
<dbReference type="InterPro" id="IPR014166">
    <property type="entry name" value="Tol-Pal_acyl-CoA_thioesterase"/>
</dbReference>
<reference evidence="3 4" key="1">
    <citation type="journal article" date="2016" name="Antonie Van Leeuwenhoek">
        <title>Denitratimonas tolerans gen. nov., sp. nov., a denitrifying bacterium isolated from a bioreactor for tannery wastewater treatment.</title>
        <authorList>
            <person name="Han S.I."/>
            <person name="Kim J.O."/>
            <person name="Lee Y.R."/>
            <person name="Ekpeghere K.I."/>
            <person name="Koh S.C."/>
            <person name="Whang K.S."/>
        </authorList>
    </citation>
    <scope>NUCLEOTIDE SEQUENCE [LARGE SCALE GENOMIC DNA]</scope>
    <source>
        <strain evidence="3 4">KACC 17565</strain>
    </source>
</reference>
<dbReference type="SUPFAM" id="SSF54637">
    <property type="entry name" value="Thioesterase/thiol ester dehydrase-isomerase"/>
    <property type="match status" value="1"/>
</dbReference>
<dbReference type="InterPro" id="IPR050563">
    <property type="entry name" value="4-hydroxybenzoyl-CoA_TE"/>
</dbReference>
<dbReference type="AlphaFoldDB" id="A0AAW9QWJ3"/>
<evidence type="ECO:0000256" key="1">
    <source>
        <dbReference type="ARBA" id="ARBA00005953"/>
    </source>
</evidence>
<dbReference type="CDD" id="cd00586">
    <property type="entry name" value="4HBT"/>
    <property type="match status" value="1"/>
</dbReference>
<gene>
    <name evidence="3" type="primary">ybgC</name>
    <name evidence="3" type="ORF">WB794_01965</name>
</gene>
<dbReference type="PANTHER" id="PTHR31793">
    <property type="entry name" value="4-HYDROXYBENZOYL-COA THIOESTERASE FAMILY MEMBER"/>
    <property type="match status" value="1"/>
</dbReference>
<dbReference type="EMBL" id="JBBDHC010000002">
    <property type="protein sequence ID" value="MEJ1248445.1"/>
    <property type="molecule type" value="Genomic_DNA"/>
</dbReference>
<organism evidence="3 4">
    <name type="scientific">Denitratimonas tolerans</name>
    <dbReference type="NCBI Taxonomy" id="1338420"/>
    <lineage>
        <taxon>Bacteria</taxon>
        <taxon>Pseudomonadati</taxon>
        <taxon>Pseudomonadota</taxon>
        <taxon>Gammaproteobacteria</taxon>
        <taxon>Lysobacterales</taxon>
        <taxon>Lysobacteraceae</taxon>
        <taxon>Denitratimonas</taxon>
    </lineage>
</organism>
<dbReference type="InterPro" id="IPR008272">
    <property type="entry name" value="HB-CoA_thioesterase_AS"/>
</dbReference>
<dbReference type="InterPro" id="IPR006684">
    <property type="entry name" value="YbgC/YbaW"/>
</dbReference>
<proteinExistence type="inferred from homology"/>
<dbReference type="InterPro" id="IPR029069">
    <property type="entry name" value="HotDog_dom_sf"/>
</dbReference>
<dbReference type="Pfam" id="PF13279">
    <property type="entry name" value="4HBT_2"/>
    <property type="match status" value="1"/>
</dbReference>
<evidence type="ECO:0000313" key="4">
    <source>
        <dbReference type="Proteomes" id="UP001364472"/>
    </source>
</evidence>
<dbReference type="Proteomes" id="UP001364472">
    <property type="component" value="Unassembled WGS sequence"/>
</dbReference>
<keyword evidence="4" id="KW-1185">Reference proteome</keyword>
<dbReference type="NCBIfam" id="TIGR02799">
    <property type="entry name" value="thio_ybgC"/>
    <property type="match status" value="1"/>
</dbReference>
<keyword evidence="2" id="KW-0378">Hydrolase</keyword>
<dbReference type="Gene3D" id="3.10.129.10">
    <property type="entry name" value="Hotdog Thioesterase"/>
    <property type="match status" value="1"/>
</dbReference>
<dbReference type="PROSITE" id="PS01328">
    <property type="entry name" value="4HBCOA_THIOESTERASE"/>
    <property type="match status" value="1"/>
</dbReference>
<dbReference type="RefSeq" id="WP_337334161.1">
    <property type="nucleotide sequence ID" value="NZ_JBBDHC010000002.1"/>
</dbReference>
<comment type="similarity">
    <text evidence="1">Belongs to the 4-hydroxybenzoyl-CoA thioesterase family.</text>
</comment>
<dbReference type="NCBIfam" id="TIGR00051">
    <property type="entry name" value="YbgC/FadM family acyl-CoA thioesterase"/>
    <property type="match status" value="1"/>
</dbReference>
<dbReference type="GO" id="GO:0047617">
    <property type="term" value="F:fatty acyl-CoA hydrolase activity"/>
    <property type="evidence" value="ECO:0007669"/>
    <property type="project" value="TreeGrafter"/>
</dbReference>
<dbReference type="FunFam" id="3.10.129.10:FF:000004">
    <property type="entry name" value="Tol-pal system-associated acyl-CoA thioesterase"/>
    <property type="match status" value="1"/>
</dbReference>
<evidence type="ECO:0000256" key="2">
    <source>
        <dbReference type="ARBA" id="ARBA00022801"/>
    </source>
</evidence>
<sequence>MPSPPVAPTPDSRFPIPEAQAFSLPIRVYWEDTDAGGVVYHAAYVRFLERARTEWLRALGVSQQALRDRDDVVFAVRGMRLDFLAPARLDDALEVEVRLVGVGRASVTFAQRIARPCDARVLLEAEVRVACLAASTFRPRALPDGLQAQFRNSMTEVS</sequence>
<name>A0AAW9QWJ3_9GAMM</name>
<accession>A0AAW9QWJ3</accession>
<dbReference type="PANTHER" id="PTHR31793:SF37">
    <property type="entry name" value="ACYL-COA THIOESTER HYDROLASE YBGC"/>
    <property type="match status" value="1"/>
</dbReference>